<evidence type="ECO:0000313" key="2">
    <source>
        <dbReference type="Proteomes" id="UP000515819"/>
    </source>
</evidence>
<proteinExistence type="predicted"/>
<dbReference type="AlphaFoldDB" id="A0A7G9FP86"/>
<keyword evidence="2" id="KW-1185">Reference proteome</keyword>
<gene>
    <name evidence="1" type="ORF">H9Q76_03550</name>
</gene>
<accession>A0A7G9FP86</accession>
<dbReference type="Proteomes" id="UP000515819">
    <property type="component" value="Chromosome"/>
</dbReference>
<dbReference type="EMBL" id="CP060632">
    <property type="protein sequence ID" value="QNM00368.1"/>
    <property type="molecule type" value="Genomic_DNA"/>
</dbReference>
<dbReference type="KEGG" id="wcp:H9Q76_03550"/>
<evidence type="ECO:0000313" key="1">
    <source>
        <dbReference type="EMBL" id="QNM00368.1"/>
    </source>
</evidence>
<dbReference type="RefSeq" id="WP_249321635.1">
    <property type="nucleotide sequence ID" value="NZ_CP060632.1"/>
</dbReference>
<name>A0A7G9FP86_9FIRM</name>
<protein>
    <submittedName>
        <fullName evidence="1">Uncharacterized protein</fullName>
    </submittedName>
</protein>
<sequence length="440" mass="49477">MSYNETYVNDDAWRKRQEEVKKDEAFVIKTKSKIEEIDRYINNKKNDYANICNNNEKRLDHALSSLMDSFNKSMNSVKTAGDMAVINAKNNFENQVSDIRSDIKKTGADISIINVKINEVATAFNETFKSIVDAQNSEADKANCYATHLKDILDQISHLYPEIHKPMEYNGLVNIYNNLNNNISSGTYLAGIAVAQTGILEASKLLTELIAINERANIMLEEIYKECSDVKKNMMKLTSDEAVLSIVVDGETEEYEYNIRRWSERLCDGLSFNDIEKEYCQQEEKLGRTCSIEELQIIKQNLDVIKRKLSLCDSESRELMMGAVAAASTAESMVSALNAAGWDITTVENNDERDPITMKGDDGAGNEVAVVISSGGESPSVSWYIDDDDSVQKEMKEEALRNELCDCGIGTVYTERDIKNCERINSADDFVDKTMTDSLI</sequence>
<reference evidence="1 2" key="1">
    <citation type="submission" date="2020-08" db="EMBL/GenBank/DDBJ databases">
        <authorList>
            <person name="Liu C."/>
            <person name="Sun Q."/>
        </authorList>
    </citation>
    <scope>NUCLEOTIDE SEQUENCE [LARGE SCALE GENOMIC DNA]</scope>
    <source>
        <strain evidence="1 2">NSJ-4</strain>
    </source>
</reference>
<organism evidence="1 2">
    <name type="scientific">Wujia chipingensis</name>
    <dbReference type="NCBI Taxonomy" id="2763670"/>
    <lineage>
        <taxon>Bacteria</taxon>
        <taxon>Bacillati</taxon>
        <taxon>Bacillota</taxon>
        <taxon>Clostridia</taxon>
        <taxon>Lachnospirales</taxon>
        <taxon>Lachnospiraceae</taxon>
        <taxon>Wujia</taxon>
    </lineage>
</organism>